<name>A0A168FDN9_9HYPO</name>
<gene>
    <name evidence="2" type="ORF">BBO_09473</name>
</gene>
<reference evidence="2 3" key="1">
    <citation type="journal article" date="2016" name="Genome Biol. Evol.">
        <title>Divergent and convergent evolution of fungal pathogenicity.</title>
        <authorList>
            <person name="Shang Y."/>
            <person name="Xiao G."/>
            <person name="Zheng P."/>
            <person name="Cen K."/>
            <person name="Zhan S."/>
            <person name="Wang C."/>
        </authorList>
    </citation>
    <scope>NUCLEOTIDE SEQUENCE [LARGE SCALE GENOMIC DNA]</scope>
    <source>
        <strain evidence="2 3">RCEF 3172</strain>
    </source>
</reference>
<keyword evidence="3" id="KW-1185">Reference proteome</keyword>
<sequence>MEQFPDSRAQAAKGESKVGKLVEDNYERRIQKVKDDCERKIREGIKTQAARQAKAKGKTSPGSHSSPMIMPLTAVLSQSAMRNVGDCRNDRSVDSKTKAVVADSTAGSHYDTDNSDPPTVGISDDNVDKHRGDADPALKKRKIRLWGGPGYSDDSARSIKPFRYSSVPVAITGRRAWWKHTVAKVQEGEHKVLCVT</sequence>
<evidence type="ECO:0000256" key="1">
    <source>
        <dbReference type="SAM" id="MobiDB-lite"/>
    </source>
</evidence>
<comment type="caution">
    <text evidence="2">The sequence shown here is derived from an EMBL/GenBank/DDBJ whole genome shotgun (WGS) entry which is preliminary data.</text>
</comment>
<protein>
    <submittedName>
        <fullName evidence="2">Uncharacterized protein</fullName>
    </submittedName>
</protein>
<feature type="region of interest" description="Disordered" evidence="1">
    <location>
        <begin position="43"/>
        <end position="68"/>
    </location>
</feature>
<feature type="region of interest" description="Disordered" evidence="1">
    <location>
        <begin position="87"/>
        <end position="136"/>
    </location>
</feature>
<proteinExistence type="predicted"/>
<feature type="compositionally biased region" description="Basic and acidic residues" evidence="1">
    <location>
        <begin position="87"/>
        <end position="97"/>
    </location>
</feature>
<dbReference type="Proteomes" id="UP000076863">
    <property type="component" value="Unassembled WGS sequence"/>
</dbReference>
<organism evidence="2 3">
    <name type="scientific">Beauveria brongniartii RCEF 3172</name>
    <dbReference type="NCBI Taxonomy" id="1081107"/>
    <lineage>
        <taxon>Eukaryota</taxon>
        <taxon>Fungi</taxon>
        <taxon>Dikarya</taxon>
        <taxon>Ascomycota</taxon>
        <taxon>Pezizomycotina</taxon>
        <taxon>Sordariomycetes</taxon>
        <taxon>Hypocreomycetidae</taxon>
        <taxon>Hypocreales</taxon>
        <taxon>Cordycipitaceae</taxon>
        <taxon>Beauveria</taxon>
        <taxon>Beauveria brongniartii</taxon>
    </lineage>
</organism>
<evidence type="ECO:0000313" key="3">
    <source>
        <dbReference type="Proteomes" id="UP000076863"/>
    </source>
</evidence>
<evidence type="ECO:0000313" key="2">
    <source>
        <dbReference type="EMBL" id="KZZ99763.1"/>
    </source>
</evidence>
<dbReference type="EMBL" id="AZHA01000093">
    <property type="protein sequence ID" value="KZZ99763.1"/>
    <property type="molecule type" value="Genomic_DNA"/>
</dbReference>
<feature type="region of interest" description="Disordered" evidence="1">
    <location>
        <begin position="1"/>
        <end position="20"/>
    </location>
</feature>
<feature type="compositionally biased region" description="Basic and acidic residues" evidence="1">
    <location>
        <begin position="126"/>
        <end position="136"/>
    </location>
</feature>
<accession>A0A168FDN9</accession>
<dbReference type="AlphaFoldDB" id="A0A168FDN9"/>